<dbReference type="RefSeq" id="WP_143534397.1">
    <property type="nucleotide sequence ID" value="NZ_FWFX01000004.1"/>
</dbReference>
<gene>
    <name evidence="1" type="ORF">ROA7450_01568</name>
</gene>
<protein>
    <submittedName>
        <fullName evidence="1">Uncharacterized protein</fullName>
    </submittedName>
</protein>
<sequence>MNLVDWVNGKSLVSAFIMSVCASPMLADCNQTESVEIIRELKENLLDGDYNEFFLNADMNSKVSEDLIEDTKAQLLSYMGTPERCVDMVRNNYSENFATLIVAFIGRNWQALYVHFGVLKVEGRFELISVHLSTEYDEINKYIR</sequence>
<dbReference type="OrthoDB" id="9886015at2"/>
<evidence type="ECO:0000313" key="1">
    <source>
        <dbReference type="EMBL" id="SLN34560.1"/>
    </source>
</evidence>
<dbReference type="EMBL" id="FWFX01000004">
    <property type="protein sequence ID" value="SLN34560.1"/>
    <property type="molecule type" value="Genomic_DNA"/>
</dbReference>
<organism evidence="1 2">
    <name type="scientific">Roseovarius albus</name>
    <dbReference type="NCBI Taxonomy" id="1247867"/>
    <lineage>
        <taxon>Bacteria</taxon>
        <taxon>Pseudomonadati</taxon>
        <taxon>Pseudomonadota</taxon>
        <taxon>Alphaproteobacteria</taxon>
        <taxon>Rhodobacterales</taxon>
        <taxon>Roseobacteraceae</taxon>
        <taxon>Roseovarius</taxon>
    </lineage>
</organism>
<keyword evidence="2" id="KW-1185">Reference proteome</keyword>
<evidence type="ECO:0000313" key="2">
    <source>
        <dbReference type="Proteomes" id="UP000193061"/>
    </source>
</evidence>
<name>A0A1X6YY01_9RHOB</name>
<reference evidence="1 2" key="1">
    <citation type="submission" date="2017-03" db="EMBL/GenBank/DDBJ databases">
        <authorList>
            <person name="Afonso C.L."/>
            <person name="Miller P.J."/>
            <person name="Scott M.A."/>
            <person name="Spackman E."/>
            <person name="Goraichik I."/>
            <person name="Dimitrov K.M."/>
            <person name="Suarez D.L."/>
            <person name="Swayne D.E."/>
        </authorList>
    </citation>
    <scope>NUCLEOTIDE SEQUENCE [LARGE SCALE GENOMIC DNA]</scope>
    <source>
        <strain evidence="1 2">CECT 7450</strain>
    </source>
</reference>
<accession>A0A1X6YY01</accession>
<dbReference type="Proteomes" id="UP000193061">
    <property type="component" value="Unassembled WGS sequence"/>
</dbReference>
<dbReference type="AlphaFoldDB" id="A0A1X6YY01"/>
<proteinExistence type="predicted"/>